<dbReference type="EMBL" id="MU005579">
    <property type="protein sequence ID" value="KAF2685256.1"/>
    <property type="molecule type" value="Genomic_DNA"/>
</dbReference>
<accession>A0A6G1J413</accession>
<evidence type="ECO:0000313" key="2">
    <source>
        <dbReference type="Proteomes" id="UP000799291"/>
    </source>
</evidence>
<evidence type="ECO:0000313" key="1">
    <source>
        <dbReference type="EMBL" id="KAF2685256.1"/>
    </source>
</evidence>
<gene>
    <name evidence="1" type="ORF">K458DRAFT_300645</name>
</gene>
<name>A0A6G1J413_9PLEO</name>
<dbReference type="Proteomes" id="UP000799291">
    <property type="component" value="Unassembled WGS sequence"/>
</dbReference>
<dbReference type="AlphaFoldDB" id="A0A6G1J413"/>
<keyword evidence="2" id="KW-1185">Reference proteome</keyword>
<organism evidence="1 2">
    <name type="scientific">Lentithecium fluviatile CBS 122367</name>
    <dbReference type="NCBI Taxonomy" id="1168545"/>
    <lineage>
        <taxon>Eukaryota</taxon>
        <taxon>Fungi</taxon>
        <taxon>Dikarya</taxon>
        <taxon>Ascomycota</taxon>
        <taxon>Pezizomycotina</taxon>
        <taxon>Dothideomycetes</taxon>
        <taxon>Pleosporomycetidae</taxon>
        <taxon>Pleosporales</taxon>
        <taxon>Massarineae</taxon>
        <taxon>Lentitheciaceae</taxon>
        <taxon>Lentithecium</taxon>
    </lineage>
</organism>
<protein>
    <submittedName>
        <fullName evidence="1">Uncharacterized protein</fullName>
    </submittedName>
</protein>
<reference evidence="1" key="1">
    <citation type="journal article" date="2020" name="Stud. Mycol.">
        <title>101 Dothideomycetes genomes: a test case for predicting lifestyles and emergence of pathogens.</title>
        <authorList>
            <person name="Haridas S."/>
            <person name="Albert R."/>
            <person name="Binder M."/>
            <person name="Bloem J."/>
            <person name="Labutti K."/>
            <person name="Salamov A."/>
            <person name="Andreopoulos B."/>
            <person name="Baker S."/>
            <person name="Barry K."/>
            <person name="Bills G."/>
            <person name="Bluhm B."/>
            <person name="Cannon C."/>
            <person name="Castanera R."/>
            <person name="Culley D."/>
            <person name="Daum C."/>
            <person name="Ezra D."/>
            <person name="Gonzalez J."/>
            <person name="Henrissat B."/>
            <person name="Kuo A."/>
            <person name="Liang C."/>
            <person name="Lipzen A."/>
            <person name="Lutzoni F."/>
            <person name="Magnuson J."/>
            <person name="Mondo S."/>
            <person name="Nolan M."/>
            <person name="Ohm R."/>
            <person name="Pangilinan J."/>
            <person name="Park H.-J."/>
            <person name="Ramirez L."/>
            <person name="Alfaro M."/>
            <person name="Sun H."/>
            <person name="Tritt A."/>
            <person name="Yoshinaga Y."/>
            <person name="Zwiers L.-H."/>
            <person name="Turgeon B."/>
            <person name="Goodwin S."/>
            <person name="Spatafora J."/>
            <person name="Crous P."/>
            <person name="Grigoriev I."/>
        </authorList>
    </citation>
    <scope>NUCLEOTIDE SEQUENCE</scope>
    <source>
        <strain evidence="1">CBS 122367</strain>
    </source>
</reference>
<dbReference type="OrthoDB" id="4966at2759"/>
<proteinExistence type="predicted"/>
<sequence>MTDEVTWPGKGKGKRVASGDLEITAPSPPIQITVPKVRGPVIPKIIRRHKHRRRNVAATVWGPQLPMAPHKGRGIPFNLYKAIVRHPNLFFQFAIRLPLQTLVDLYAIDKEFHFRFNKYSISIIAEHATYHAADAAYIFSWKMFPELCISDPLLKPMDGRPHLARDIPSLRWVKMVMFRDTVTRVILTDVAMQGLRVPQGTHVALMKFWLLMEMQTMAMREAFLRDQKVWTNDDLLCFLHFVLKLDMRIIHPVFGAGICGLSHMMLTQKSLTPLYDLLLNKEPKNERMDYDLASDLLVRTYLPDMLDLDTYPWLTDEATTQIKPEEVGLMCREGWEIDGEPLTPALDMVMTEAISRGLHPQQYLLEWMLYGFMDYDTGKNIPAPRKWRKEKEVHTPKEAWPSEEERKSVIAKLDVKVDVKDMRKEPQRPMVPVNFHRLDGVDVRLGWAVDMGTQGPA</sequence>